<dbReference type="PRINTS" id="PR00080">
    <property type="entry name" value="SDRFAMILY"/>
</dbReference>
<dbReference type="PANTHER" id="PTHR42879">
    <property type="entry name" value="3-OXOACYL-(ACYL-CARRIER-PROTEIN) REDUCTASE"/>
    <property type="match status" value="1"/>
</dbReference>
<organism evidence="3 4">
    <name type="scientific">Xenophilus arseniciresistens</name>
    <dbReference type="NCBI Taxonomy" id="1283306"/>
    <lineage>
        <taxon>Bacteria</taxon>
        <taxon>Pseudomonadati</taxon>
        <taxon>Pseudomonadota</taxon>
        <taxon>Betaproteobacteria</taxon>
        <taxon>Burkholderiales</taxon>
        <taxon>Comamonadaceae</taxon>
        <taxon>Xenophilus</taxon>
    </lineage>
</organism>
<name>A0AAE3T2F2_9BURK</name>
<dbReference type="Pfam" id="PF13561">
    <property type="entry name" value="adh_short_C2"/>
    <property type="match status" value="1"/>
</dbReference>
<proteinExistence type="inferred from homology"/>
<evidence type="ECO:0000313" key="3">
    <source>
        <dbReference type="EMBL" id="MDA7419001.1"/>
    </source>
</evidence>
<dbReference type="PANTHER" id="PTHR42879:SF2">
    <property type="entry name" value="3-OXOACYL-[ACYL-CARRIER-PROTEIN] REDUCTASE FABG"/>
    <property type="match status" value="1"/>
</dbReference>
<dbReference type="PRINTS" id="PR00081">
    <property type="entry name" value="GDHRDH"/>
</dbReference>
<dbReference type="InterPro" id="IPR050259">
    <property type="entry name" value="SDR"/>
</dbReference>
<dbReference type="RefSeq" id="WP_271430202.1">
    <property type="nucleotide sequence ID" value="NZ_JAQIPB010000013.1"/>
</dbReference>
<dbReference type="SUPFAM" id="SSF51735">
    <property type="entry name" value="NAD(P)-binding Rossmann-fold domains"/>
    <property type="match status" value="1"/>
</dbReference>
<protein>
    <submittedName>
        <fullName evidence="3">SDR family NAD(P)-dependent oxidoreductase</fullName>
    </submittedName>
</protein>
<gene>
    <name evidence="3" type="ORF">PGB34_21740</name>
</gene>
<keyword evidence="4" id="KW-1185">Reference proteome</keyword>
<dbReference type="NCBIfam" id="NF009466">
    <property type="entry name" value="PRK12826.1-2"/>
    <property type="match status" value="1"/>
</dbReference>
<evidence type="ECO:0000256" key="1">
    <source>
        <dbReference type="ARBA" id="ARBA00006484"/>
    </source>
</evidence>
<evidence type="ECO:0000313" key="4">
    <source>
        <dbReference type="Proteomes" id="UP001212602"/>
    </source>
</evidence>
<dbReference type="EMBL" id="JAQIPB010000013">
    <property type="protein sequence ID" value="MDA7419001.1"/>
    <property type="molecule type" value="Genomic_DNA"/>
</dbReference>
<comment type="caution">
    <text evidence="3">The sequence shown here is derived from an EMBL/GenBank/DDBJ whole genome shotgun (WGS) entry which is preliminary data.</text>
</comment>
<reference evidence="3" key="1">
    <citation type="submission" date="2023-01" db="EMBL/GenBank/DDBJ databases">
        <title>Xenophilus mangrovi sp. nov., isolated from soil of Mangrove nature reserve.</title>
        <authorList>
            <person name="Xu S."/>
            <person name="Liu Z."/>
            <person name="Xu Y."/>
        </authorList>
    </citation>
    <scope>NUCLEOTIDE SEQUENCE</scope>
    <source>
        <strain evidence="3">YW8</strain>
    </source>
</reference>
<dbReference type="InterPro" id="IPR002347">
    <property type="entry name" value="SDR_fam"/>
</dbReference>
<keyword evidence="2" id="KW-0560">Oxidoreductase</keyword>
<accession>A0AAE3T2F2</accession>
<evidence type="ECO:0000256" key="2">
    <source>
        <dbReference type="ARBA" id="ARBA00023002"/>
    </source>
</evidence>
<dbReference type="GO" id="GO:0016491">
    <property type="term" value="F:oxidoreductase activity"/>
    <property type="evidence" value="ECO:0007669"/>
    <property type="project" value="UniProtKB-KW"/>
</dbReference>
<dbReference type="Proteomes" id="UP001212602">
    <property type="component" value="Unassembled WGS sequence"/>
</dbReference>
<dbReference type="AlphaFoldDB" id="A0AAE3T2F2"/>
<comment type="similarity">
    <text evidence="1">Belongs to the short-chain dehydrogenases/reductases (SDR) family.</text>
</comment>
<dbReference type="FunFam" id="3.40.50.720:FF:000173">
    <property type="entry name" value="3-oxoacyl-[acyl-carrier protein] reductase"/>
    <property type="match status" value="1"/>
</dbReference>
<dbReference type="InterPro" id="IPR036291">
    <property type="entry name" value="NAD(P)-bd_dom_sf"/>
</dbReference>
<sequence>MTPRSVLVTGGAAGIGLAIGSSLAALGHRVLLADISDSVHAAAVRLGASVQGHVADMGDEAQVLGTAKSMTELFGGCDVLVNCAGVSRKRDGQPVPPVEVQTEDWERVLRINLTAPFLLSRELLPGMRQRRFGRIINIASRAGRTFVAPAGVDYAASKAGLIGLTRHLAGSHAADGITVNCIAPGRIETALSSLSSPEVIAAAVKAIPVGRLGSTDEVAAAAVFLASEQASYITGVCLDVNGGVFMA</sequence>
<dbReference type="Gene3D" id="3.40.50.720">
    <property type="entry name" value="NAD(P)-binding Rossmann-like Domain"/>
    <property type="match status" value="1"/>
</dbReference>